<dbReference type="PANTHER" id="PTHR23346:SF19">
    <property type="entry name" value="PROTEASOME ADAPTER AND SCAFFOLD PROTEIN ECM29"/>
    <property type="match status" value="1"/>
</dbReference>
<dbReference type="Pfam" id="PF24492">
    <property type="entry name" value="HEAT_ECM29"/>
    <property type="match status" value="1"/>
</dbReference>
<evidence type="ECO:0008006" key="10">
    <source>
        <dbReference type="Google" id="ProtNLM"/>
    </source>
</evidence>
<dbReference type="GO" id="GO:0036503">
    <property type="term" value="P:ERAD pathway"/>
    <property type="evidence" value="ECO:0007669"/>
    <property type="project" value="TreeGrafter"/>
</dbReference>
<gene>
    <name evidence="8" type="ORF">NCGR_LOCUS67803</name>
</gene>
<feature type="domain" description="Proteasome component Ecm29 N-terminal" evidence="6">
    <location>
        <begin position="25"/>
        <end position="476"/>
    </location>
</feature>
<feature type="region of interest" description="Disordered" evidence="5">
    <location>
        <begin position="1724"/>
        <end position="1778"/>
    </location>
</feature>
<evidence type="ECO:0000256" key="3">
    <source>
        <dbReference type="ARBA" id="ARBA00022737"/>
    </source>
</evidence>
<dbReference type="Pfam" id="PF13001">
    <property type="entry name" value="ECM29_N"/>
    <property type="match status" value="1"/>
</dbReference>
<dbReference type="InterPro" id="IPR016024">
    <property type="entry name" value="ARM-type_fold"/>
</dbReference>
<feature type="domain" description="Proteasome adapter and scaffold protein ECM29 HEAT-repeat" evidence="7">
    <location>
        <begin position="1093"/>
        <end position="1253"/>
    </location>
</feature>
<evidence type="ECO:0000256" key="4">
    <source>
        <dbReference type="ARBA" id="ARBA00022942"/>
    </source>
</evidence>
<feature type="compositionally biased region" description="Acidic residues" evidence="5">
    <location>
        <begin position="1724"/>
        <end position="1733"/>
    </location>
</feature>
<comment type="subcellular location">
    <subcellularLocation>
        <location evidence="1">Cytoplasm</location>
    </subcellularLocation>
</comment>
<evidence type="ECO:0000256" key="1">
    <source>
        <dbReference type="ARBA" id="ARBA00004496"/>
    </source>
</evidence>
<dbReference type="Pfam" id="PF08284">
    <property type="entry name" value="RVP_2"/>
    <property type="match status" value="1"/>
</dbReference>
<proteinExistence type="predicted"/>
<evidence type="ECO:0000256" key="2">
    <source>
        <dbReference type="ARBA" id="ARBA00022490"/>
    </source>
</evidence>
<sequence>MAEPSASSAVAATAEQTDAERMDALDRMLTRLALADDARLAPVLARVLPYAVTSLASPAPAVRKLVMEILSHINKRVKHRPEISLPMLELWKIYTESTSATMVRNFCIVYIEMAFERLPTEEKGNIAPDLLINISNVPAQHQGIILRLVTKAIGECNTHKVDETIASKYRVITETKDGLVFAEFCFHTLLYQAPPQGSGCPAGLSVVQSERVTGKQALKIDVLASRKLGILNVIEAMNFAPEIVYPLYLSASSDSQEPVSKKGEEFLKRKASTVNLEDPNLIKRLFTLFNGTVGAENIAAELKVSPAHASLRMRLMSVFCRSIAAANAFPHTLQCIFGCIYGSGTTSRLKQLGMEFTVWVFKHAVTDQLKLIGPVILSGILRSLDGSSTAETDSTGRDTKIFAYQAIGLLASRMPNLFSDKTDMTIRLFTALRLEDQSLRLTIQEAATSLATAYKRASTIVLKDLEALLLENCEAEMALAGLNLMNDGRQSSAGSGDFSYPDVKEMINYICCQRPQLLHSDEQRNGKLLFPSKTFVSMIKFLMKCFESSDSSNLLQDPSDSAVAKSLSTSSALSLLSELTSTLSQNRPSRFENYHGVLCAIGYLTAGALKQSYISEDMVKNVVDSLVKVVISEGSTLASVAMESLGHIGLRCALPSINQNSSTGGRCTFAAGEALSFIWGEVPVTADVILETNFVSLSQATNYLTGDASLVSSNSNEKSGCEEAHSVAREEIIKKLFETLIYSSRKEERCAGTVWLVSLTMYCGRHKKILELLPQIQEALSHLLGDPNELTQDLASQGMSIVYELGDASMKEELVHALVNTLTGTARKKKAIKVIMFYALALVDGGFEVFQDGTIGNNPTGGKLSTYKELCSLANEMGQPDLIYKFMDLANYQAALNSKRGAAFGFSKIAKQAGEALQPYLHTLIPRLVRYQHDPDKNIQDSMAHIWKLIVSDPKKAIDEHYDAIVEDLLVQSGSRLWRSREASCLALADIIQGRRYSQVCKHLRKIWTTTFRAMDDIKETVRTAGDSLCRAVSSLTIRLCDISLTSTSDANETMNIVLPYLLSEGILSKVPSVQKAAISLVMKLAKGAGPALRPHLPELVSCMLECLSSLEDQRLNYVEMHAGNVGIKTDKLESFRIAVAKDSPMWETLDICIKIVDKNSLDLLVPRLAQMVRSAVGLNTRVGVASFITLLVQKVMVDIKPFTPILLKLLYSAVLEERSSVAKKAFASSCATVLKYASPPQAQKLIEDTTSLHSGGKNDQLSGAILIKAYLSNASDILGGYNAVVIPVIFVSRFDDDKDTSALYEELWEDIPTSERVTLTLYLPEIVSLLCDGMSLSSWAGKRKSAKAIKKLCDILGEPLSAHYQNILKSLLKELPGRFWEGKDAILDALASLCSCCHVAITAEDSSLPSVILNAVCAACSRKSKLYREAAFLCLHKVIAAFRDPGFFNSVFPMLYEVSNQSVISKTKGSAGAELDESEGASISLDKVLNCATSCISVAFPQDIINQKKNVLELILNSLSPEESWQVKLSSFLCIKELCLKFHSSGDSSTWPQDTACLVQELFHLVSPKLVDSIRLVKIAQVHIAASECVLDLSKLYRDFPLLDRTEAKFEDELTELCESEKSEQAKTILKECLAILKTLPGILNRDILIHVRVRNTGLPGSKKLLLQHFAVVPSIQYNGKIPKIRFLKMLFSVSTTNEAPTLLVKYVDVTSGPATVQAEDGLEPQAEDGLEPQEKNGPQLRRSIRPRLPNQRISAESAAPRSTTPSTACFSESRSSPVFPLEPHEIFHDHFTRFRKQLGDMDPNTKLILDELRSVQSNLTARMDLVENSVGKRVASLEDAAKAFDAWRPKMDATVEELRAEVDAIRKTDEKVETLREEMTALCKSEELVEPGRRRVVRRPEPFTFSKAAPRGPLPLPLPPLRTERQDKPAVPGAGPNDKRGRGIESNLNTLRDYRRARGLCIHCGDKWFRNHKCSETVQLHVLQEFWDICHSEDCSDAASVQDDDAPQCAAISMAASVFGHCPGTSGSYFGGLRKHSYFCQSNSGLSAVWVSTFSLALQVTVADGSQVTCCSQIDQLSWSVQQCDFVSAAKILPLTSYELIVGMDWLASRSPMQVDWHNKWMIISYGQGHSFLQGELMSLPAGSVIQVTTILSDDTVARQESVSPEIAALLTEFQSVFAPPAVYPPARHCDHAIPLIPGTGPFSVRPYHYSPLLKDEIERQVTEMLQAGLIQPSSSPFSSSVLGHIAGEVCRLSQTFITRFCKHNLRPGKPRLFRIIQQQVQMCESNVFRVCPRNCKLK</sequence>
<dbReference type="CDD" id="cd00303">
    <property type="entry name" value="retropepsin_like"/>
    <property type="match status" value="1"/>
</dbReference>
<evidence type="ECO:0000259" key="7">
    <source>
        <dbReference type="Pfam" id="PF24492"/>
    </source>
</evidence>
<keyword evidence="2" id="KW-0963">Cytoplasm</keyword>
<keyword evidence="4" id="KW-0647">Proteasome</keyword>
<dbReference type="InterPro" id="IPR043502">
    <property type="entry name" value="DNA/RNA_pol_sf"/>
</dbReference>
<protein>
    <recommendedName>
        <fullName evidence="10">ARM repeat superfamily protein</fullName>
    </recommendedName>
</protein>
<dbReference type="EMBL" id="CAJGYO010000822">
    <property type="protein sequence ID" value="CAD6343705.1"/>
    <property type="molecule type" value="Genomic_DNA"/>
</dbReference>
<organism evidence="8 9">
    <name type="scientific">Miscanthus lutarioriparius</name>
    <dbReference type="NCBI Taxonomy" id="422564"/>
    <lineage>
        <taxon>Eukaryota</taxon>
        <taxon>Viridiplantae</taxon>
        <taxon>Streptophyta</taxon>
        <taxon>Embryophyta</taxon>
        <taxon>Tracheophyta</taxon>
        <taxon>Spermatophyta</taxon>
        <taxon>Magnoliopsida</taxon>
        <taxon>Liliopsida</taxon>
        <taxon>Poales</taxon>
        <taxon>Poaceae</taxon>
        <taxon>PACMAD clade</taxon>
        <taxon>Panicoideae</taxon>
        <taxon>Andropogonodae</taxon>
        <taxon>Andropogoneae</taxon>
        <taxon>Saccharinae</taxon>
        <taxon>Miscanthus</taxon>
    </lineage>
</organism>
<accession>A0A811SR40</accession>
<dbReference type="GO" id="GO:0005634">
    <property type="term" value="C:nucleus"/>
    <property type="evidence" value="ECO:0007669"/>
    <property type="project" value="TreeGrafter"/>
</dbReference>
<dbReference type="Proteomes" id="UP000604825">
    <property type="component" value="Unassembled WGS sequence"/>
</dbReference>
<dbReference type="InterPro" id="IPR021109">
    <property type="entry name" value="Peptidase_aspartic_dom_sf"/>
</dbReference>
<dbReference type="GO" id="GO:0000502">
    <property type="term" value="C:proteasome complex"/>
    <property type="evidence" value="ECO:0007669"/>
    <property type="project" value="UniProtKB-KW"/>
</dbReference>
<dbReference type="SUPFAM" id="SSF56672">
    <property type="entry name" value="DNA/RNA polymerases"/>
    <property type="match status" value="1"/>
</dbReference>
<dbReference type="OrthoDB" id="778952at2759"/>
<dbReference type="GO" id="GO:0005737">
    <property type="term" value="C:cytoplasm"/>
    <property type="evidence" value="ECO:0007669"/>
    <property type="project" value="UniProtKB-SubCell"/>
</dbReference>
<evidence type="ECO:0000259" key="6">
    <source>
        <dbReference type="Pfam" id="PF13001"/>
    </source>
</evidence>
<dbReference type="InterPro" id="IPR024372">
    <property type="entry name" value="Ecm29_N"/>
</dbReference>
<dbReference type="InterPro" id="IPR055443">
    <property type="entry name" value="HEAT_ECM29"/>
</dbReference>
<evidence type="ECO:0000256" key="5">
    <source>
        <dbReference type="SAM" id="MobiDB-lite"/>
    </source>
</evidence>
<dbReference type="GO" id="GO:0043248">
    <property type="term" value="P:proteasome assembly"/>
    <property type="evidence" value="ECO:0007669"/>
    <property type="project" value="InterPro"/>
</dbReference>
<dbReference type="Gene3D" id="1.25.10.10">
    <property type="entry name" value="Leucine-rich Repeat Variant"/>
    <property type="match status" value="2"/>
</dbReference>
<evidence type="ECO:0000313" key="8">
    <source>
        <dbReference type="EMBL" id="CAD6343705.1"/>
    </source>
</evidence>
<evidence type="ECO:0000313" key="9">
    <source>
        <dbReference type="Proteomes" id="UP000604825"/>
    </source>
</evidence>
<keyword evidence="9" id="KW-1185">Reference proteome</keyword>
<dbReference type="Gene3D" id="2.40.70.10">
    <property type="entry name" value="Acid Proteases"/>
    <property type="match status" value="1"/>
</dbReference>
<dbReference type="Pfam" id="PF23731">
    <property type="entry name" value="ARM_ECM29_C"/>
    <property type="match status" value="1"/>
</dbReference>
<dbReference type="SUPFAM" id="SSF48371">
    <property type="entry name" value="ARM repeat"/>
    <property type="match status" value="3"/>
</dbReference>
<comment type="caution">
    <text evidence="8">The sequence shown here is derived from an EMBL/GenBank/DDBJ whole genome shotgun (WGS) entry which is preliminary data.</text>
</comment>
<dbReference type="GO" id="GO:0060090">
    <property type="term" value="F:molecular adaptor activity"/>
    <property type="evidence" value="ECO:0007669"/>
    <property type="project" value="InterPro"/>
</dbReference>
<dbReference type="PANTHER" id="PTHR23346">
    <property type="entry name" value="TRANSLATIONAL ACTIVATOR GCN1-RELATED"/>
    <property type="match status" value="1"/>
</dbReference>
<feature type="compositionally biased region" description="Polar residues" evidence="5">
    <location>
        <begin position="1762"/>
        <end position="1778"/>
    </location>
</feature>
<name>A0A811SR40_9POAL</name>
<reference evidence="8" key="1">
    <citation type="submission" date="2020-10" db="EMBL/GenBank/DDBJ databases">
        <authorList>
            <person name="Han B."/>
            <person name="Lu T."/>
            <person name="Zhao Q."/>
            <person name="Huang X."/>
            <person name="Zhao Y."/>
        </authorList>
    </citation>
    <scope>NUCLEOTIDE SEQUENCE</scope>
</reference>
<dbReference type="InterPro" id="IPR011989">
    <property type="entry name" value="ARM-like"/>
</dbReference>
<keyword evidence="3" id="KW-0677">Repeat</keyword>
<feature type="region of interest" description="Disordered" evidence="5">
    <location>
        <begin position="1908"/>
        <end position="1947"/>
    </location>
</feature>
<dbReference type="Gene3D" id="3.10.10.10">
    <property type="entry name" value="HIV Type 1 Reverse Transcriptase, subunit A, domain 1"/>
    <property type="match status" value="1"/>
</dbReference>